<sequence>MDAARRAEGVERVPILDSASALGDPVLVVAAMNSSKSVCDAADALTRAHSLAAAAGTGLGAGQAPSFADALPPMELLAACDAADALEWARRLAVTTQRAAERTHRNLEGFAAELLMHLSDTSQAHPTAVEETAKLRKEATAGSPAAAAQARWDAVLAPGLSRADRDAHRSLAEWTQLVVSSNGVAGATMNEIGCHSLTFGVAGQWQAALPIAKASSAALQLRLWDVDGWQMAVEAAQTLSEQT</sequence>
<evidence type="ECO:0000313" key="7">
    <source>
        <dbReference type="Proteomes" id="UP000324907"/>
    </source>
</evidence>
<dbReference type="Proteomes" id="UP000325113">
    <property type="component" value="Unassembled WGS sequence"/>
</dbReference>
<gene>
    <name evidence="4" type="ORF">FNF27_00893</name>
    <name evidence="2" type="ORF">FNF28_03107</name>
    <name evidence="1" type="ORF">FNF29_01141</name>
    <name evidence="3" type="ORF">FNF31_00333</name>
</gene>
<keyword evidence="6" id="KW-1185">Reference proteome</keyword>
<evidence type="ECO:0000313" key="8">
    <source>
        <dbReference type="Proteomes" id="UP000325113"/>
    </source>
</evidence>
<dbReference type="EMBL" id="VLTM01000002">
    <property type="protein sequence ID" value="KAA0168451.1"/>
    <property type="molecule type" value="Genomic_DNA"/>
</dbReference>
<reference evidence="5 6" key="1">
    <citation type="submission" date="2019-07" db="EMBL/GenBank/DDBJ databases">
        <title>Genomes of Cafeteria roenbergensis.</title>
        <authorList>
            <person name="Fischer M.G."/>
            <person name="Hackl T."/>
            <person name="Roman M."/>
        </authorList>
    </citation>
    <scope>NUCLEOTIDE SEQUENCE [LARGE SCALE GENOMIC DNA]</scope>
    <source>
        <strain evidence="1 6">BVI</strain>
        <strain evidence="3 8">Cflag</strain>
        <strain evidence="4 5">E4-10P</strain>
        <strain evidence="2 7">RCC970-E3</strain>
    </source>
</reference>
<dbReference type="EMBL" id="VLTO01000003">
    <property type="protein sequence ID" value="KAA0177721.1"/>
    <property type="molecule type" value="Genomic_DNA"/>
</dbReference>
<dbReference type="Proteomes" id="UP000324907">
    <property type="component" value="Unassembled WGS sequence"/>
</dbReference>
<evidence type="ECO:0000313" key="3">
    <source>
        <dbReference type="EMBL" id="KAA0168451.1"/>
    </source>
</evidence>
<dbReference type="Proteomes" id="UP000323011">
    <property type="component" value="Unassembled WGS sequence"/>
</dbReference>
<organism evidence="1 6">
    <name type="scientific">Cafeteria roenbergensis</name>
    <name type="common">Marine flagellate</name>
    <dbReference type="NCBI Taxonomy" id="33653"/>
    <lineage>
        <taxon>Eukaryota</taxon>
        <taxon>Sar</taxon>
        <taxon>Stramenopiles</taxon>
        <taxon>Bigyra</taxon>
        <taxon>Opalozoa</taxon>
        <taxon>Bicosoecida</taxon>
        <taxon>Cafeteriaceae</taxon>
        <taxon>Cafeteria</taxon>
    </lineage>
</organism>
<evidence type="ECO:0000313" key="4">
    <source>
        <dbReference type="EMBL" id="KAA0177721.1"/>
    </source>
</evidence>
<name>A0A5A8CUC1_CAFRO</name>
<proteinExistence type="predicted"/>
<dbReference type="EMBL" id="VLTN01000004">
    <property type="protein sequence ID" value="KAA0156348.1"/>
    <property type="molecule type" value="Genomic_DNA"/>
</dbReference>
<protein>
    <submittedName>
        <fullName evidence="1">Uncharacterized protein</fullName>
    </submittedName>
</protein>
<evidence type="ECO:0000313" key="6">
    <source>
        <dbReference type="Proteomes" id="UP000323011"/>
    </source>
</evidence>
<accession>A0A5A8CUC1</accession>
<evidence type="ECO:0000313" key="1">
    <source>
        <dbReference type="EMBL" id="KAA0156348.1"/>
    </source>
</evidence>
<comment type="caution">
    <text evidence="1">The sequence shown here is derived from an EMBL/GenBank/DDBJ whole genome shotgun (WGS) entry which is preliminary data.</text>
</comment>
<dbReference type="EMBL" id="VLTL01000039">
    <property type="protein sequence ID" value="KAA0166466.1"/>
    <property type="molecule type" value="Genomic_DNA"/>
</dbReference>
<dbReference type="Proteomes" id="UP000322899">
    <property type="component" value="Unassembled WGS sequence"/>
</dbReference>
<evidence type="ECO:0000313" key="2">
    <source>
        <dbReference type="EMBL" id="KAA0166466.1"/>
    </source>
</evidence>
<evidence type="ECO:0000313" key="5">
    <source>
        <dbReference type="Proteomes" id="UP000322899"/>
    </source>
</evidence>
<dbReference type="AlphaFoldDB" id="A0A5A8CUC1"/>